<dbReference type="Proteomes" id="UP001303373">
    <property type="component" value="Chromosome 1"/>
</dbReference>
<dbReference type="AlphaFoldDB" id="A0AAQ3LX84"/>
<keyword evidence="2" id="KW-1185">Reference proteome</keyword>
<protein>
    <submittedName>
        <fullName evidence="1">Uncharacterized protein</fullName>
    </submittedName>
</protein>
<evidence type="ECO:0000313" key="2">
    <source>
        <dbReference type="Proteomes" id="UP001303373"/>
    </source>
</evidence>
<evidence type="ECO:0000313" key="1">
    <source>
        <dbReference type="EMBL" id="WPG97534.1"/>
    </source>
</evidence>
<proteinExistence type="predicted"/>
<organism evidence="1 2">
    <name type="scientific">Acrodontium crateriforme</name>
    <dbReference type="NCBI Taxonomy" id="150365"/>
    <lineage>
        <taxon>Eukaryota</taxon>
        <taxon>Fungi</taxon>
        <taxon>Dikarya</taxon>
        <taxon>Ascomycota</taxon>
        <taxon>Pezizomycotina</taxon>
        <taxon>Dothideomycetes</taxon>
        <taxon>Dothideomycetidae</taxon>
        <taxon>Mycosphaerellales</taxon>
        <taxon>Teratosphaeriaceae</taxon>
        <taxon>Acrodontium</taxon>
    </lineage>
</organism>
<accession>A0AAQ3LX84</accession>
<dbReference type="EMBL" id="CP138580">
    <property type="protein sequence ID" value="WPG97534.1"/>
    <property type="molecule type" value="Genomic_DNA"/>
</dbReference>
<sequence>MHYGLHPLRSTRSYPTALSPRHFILLFIMPASANYMIHRHEALHRLKVEQLPAIKPIDEWETDHHLDLNGRPPIRMIPVPGRRCGTCLAKGQTVWVIPGKRCPQCGTEVQ</sequence>
<name>A0AAQ3LX84_9PEZI</name>
<gene>
    <name evidence="1" type="ORF">R9X50_00031100</name>
</gene>
<reference evidence="1 2" key="1">
    <citation type="submission" date="2023-11" db="EMBL/GenBank/DDBJ databases">
        <title>An acidophilic fungus is an integral part of prey digestion in a carnivorous sundew plant.</title>
        <authorList>
            <person name="Tsai I.J."/>
        </authorList>
    </citation>
    <scope>NUCLEOTIDE SEQUENCE [LARGE SCALE GENOMIC DNA]</scope>
    <source>
        <strain evidence="1">169a</strain>
    </source>
</reference>